<dbReference type="EMBL" id="JBBNAE010000001">
    <property type="protein sequence ID" value="KAK9156182.1"/>
    <property type="molecule type" value="Genomic_DNA"/>
</dbReference>
<comment type="caution">
    <text evidence="1">The sequence shown here is derived from an EMBL/GenBank/DDBJ whole genome shotgun (WGS) entry which is preliminary data.</text>
</comment>
<evidence type="ECO:0000313" key="2">
    <source>
        <dbReference type="Proteomes" id="UP001417504"/>
    </source>
</evidence>
<name>A0AAP0KR97_9MAGN</name>
<accession>A0AAP0KR97</accession>
<dbReference type="AlphaFoldDB" id="A0AAP0KR97"/>
<reference evidence="1 2" key="1">
    <citation type="submission" date="2024-01" db="EMBL/GenBank/DDBJ databases">
        <title>Genome assemblies of Stephania.</title>
        <authorList>
            <person name="Yang L."/>
        </authorList>
    </citation>
    <scope>NUCLEOTIDE SEQUENCE [LARGE SCALE GENOMIC DNA]</scope>
    <source>
        <strain evidence="1">QJT</strain>
        <tissue evidence="1">Leaf</tissue>
    </source>
</reference>
<keyword evidence="2" id="KW-1185">Reference proteome</keyword>
<dbReference type="Pfam" id="PF04733">
    <property type="entry name" value="Coatomer_E"/>
    <property type="match status" value="1"/>
</dbReference>
<dbReference type="Proteomes" id="UP001417504">
    <property type="component" value="Unassembled WGS sequence"/>
</dbReference>
<proteinExistence type="predicted"/>
<evidence type="ECO:0000313" key="1">
    <source>
        <dbReference type="EMBL" id="KAK9156182.1"/>
    </source>
</evidence>
<gene>
    <name evidence="1" type="ORF">Sjap_003662</name>
</gene>
<sequence>MVSLAEFDSEKAQLRCLWFDVQLKLTHPEHILVRRIETAEENFDRALQAVA</sequence>
<organism evidence="1 2">
    <name type="scientific">Stephania japonica</name>
    <dbReference type="NCBI Taxonomy" id="461633"/>
    <lineage>
        <taxon>Eukaryota</taxon>
        <taxon>Viridiplantae</taxon>
        <taxon>Streptophyta</taxon>
        <taxon>Embryophyta</taxon>
        <taxon>Tracheophyta</taxon>
        <taxon>Spermatophyta</taxon>
        <taxon>Magnoliopsida</taxon>
        <taxon>Ranunculales</taxon>
        <taxon>Menispermaceae</taxon>
        <taxon>Menispermoideae</taxon>
        <taxon>Cissampelideae</taxon>
        <taxon>Stephania</taxon>
    </lineage>
</organism>
<protein>
    <submittedName>
        <fullName evidence="1">Uncharacterized protein</fullName>
    </submittedName>
</protein>